<evidence type="ECO:0000313" key="6">
    <source>
        <dbReference type="RefSeq" id="XP_030540548.1"/>
    </source>
</evidence>
<protein>
    <submittedName>
        <fullName evidence="5 6 8">Protein ENHANCED DISEASE RESISTANCE 4-like</fullName>
    </submittedName>
</protein>
<reference evidence="5 6" key="1">
    <citation type="submission" date="2025-04" db="UniProtKB">
        <authorList>
            <consortium name="RefSeq"/>
        </authorList>
    </citation>
    <scope>IDENTIFICATION</scope>
    <source>
        <tissue evidence="8">Leaf</tissue>
    </source>
</reference>
<feature type="region of interest" description="Disordered" evidence="1">
    <location>
        <begin position="49"/>
        <end position="95"/>
    </location>
</feature>
<dbReference type="AlphaFoldDB" id="A0A8B8Q0E6"/>
<dbReference type="Pfam" id="PF22910">
    <property type="entry name" value="EDR4-like_1st"/>
    <property type="match status" value="1"/>
</dbReference>
<evidence type="ECO:0000259" key="2">
    <source>
        <dbReference type="Pfam" id="PF11331"/>
    </source>
</evidence>
<dbReference type="GeneID" id="115748226"/>
<dbReference type="RefSeq" id="XP_030540548.1">
    <property type="nucleotide sequence ID" value="XM_030684688.1"/>
</dbReference>
<dbReference type="Proteomes" id="UP000827889">
    <property type="component" value="Chromosome 8"/>
</dbReference>
<evidence type="ECO:0000313" key="7">
    <source>
        <dbReference type="RefSeq" id="XP_030540549.1"/>
    </source>
</evidence>
<dbReference type="KEGG" id="rarg:115748226"/>
<accession>A0A8B8Q0E6</accession>
<evidence type="ECO:0000313" key="8">
    <source>
        <dbReference type="RefSeq" id="XP_048139693.1"/>
    </source>
</evidence>
<evidence type="ECO:0000256" key="1">
    <source>
        <dbReference type="SAM" id="MobiDB-lite"/>
    </source>
</evidence>
<evidence type="ECO:0000313" key="5">
    <source>
        <dbReference type="RefSeq" id="XP_030540547.1"/>
    </source>
</evidence>
<evidence type="ECO:0000259" key="3">
    <source>
        <dbReference type="Pfam" id="PF22910"/>
    </source>
</evidence>
<dbReference type="InterPro" id="IPR021480">
    <property type="entry name" value="Zinc_ribbon_12"/>
</dbReference>
<feature type="region of interest" description="Disordered" evidence="1">
    <location>
        <begin position="372"/>
        <end position="412"/>
    </location>
</feature>
<dbReference type="RefSeq" id="XP_030540549.1">
    <property type="nucleotide sequence ID" value="XM_030684689.1"/>
</dbReference>
<sequence>MTDSAAPKVRLVKCPRCRELLRESADVPVYRCGGCSVILQAKYWRNDAKDTGSDIREESSIPTEKSAYGNGSEDKQSSSTRNEMMIPSSEDSSVNLNGLGERETSICHNPEQAEEAQFCNGDLNNGKSGSESGNIDVEENGELEEPCLSAAVSSHDNNQSSQIGETMEGQLKEESLPIPEANSVLEANNGAIDSKNDSPRTVSGSSSQVTEEGLAEENILASDAPLLSSGEQKEQLQTDVAIRHAFERMTSKETFASTEYVDPVSEFSDALGDMSVSPAARSSHAYEGSVSSYDAFEDQYHDRDFHKFKYPGEKMNSVPSKERRNRGKYRVNGLVGRDARVRHPDRHFALPFSSDMGLYAMKGSRWVQNGMAEPSSHVPPSRYHIGSERDELPPRIPRQPGAGYDHGSPSSQVYPEHDKLKLLKMVYELEDQLKRTCNLDEVASERVSAGFNWKEKHSRMYYDGGLLEESNSPGLNVPGYLRRSEPRNNWRSSKIPFSAEMTKRSYQYNHTHLRHFPPEYRRSEPLPPPNIYNRGLYGFHDTRNPYSPYSSCASSPQRYMDDEPSMGDSETNSNHRRYKIREFNNYFRENHHVVKRHLRPITGGAPLLTCDRCSELLQLPADFLFFKKRCHRLRCGACKAVLKFSVQNRIHIVPYVRDAEAPPPSEAEDYDDSMNRRRYPPTSHANGFPQAEPVSCSDDYGLSIGKSCSTEGDPALSAQFHALDDSTQEKMKSSLNQCRNKQNSLPGIYKSACCSGQNGMSPDAEGLPRRSNSPLHQLMGYCSVSQVFRGPEPSDAGASSSSQKKSGS</sequence>
<feature type="compositionally biased region" description="Low complexity" evidence="1">
    <location>
        <begin position="794"/>
        <end position="808"/>
    </location>
</feature>
<gene>
    <name evidence="5 6 7 8" type="primary">LOC115748226</name>
</gene>
<feature type="compositionally biased region" description="Polar residues" evidence="1">
    <location>
        <begin position="199"/>
        <end position="210"/>
    </location>
</feature>
<feature type="region of interest" description="Disordered" evidence="1">
    <location>
        <begin position="553"/>
        <end position="573"/>
    </location>
</feature>
<feature type="region of interest" description="Disordered" evidence="1">
    <location>
        <begin position="190"/>
        <end position="213"/>
    </location>
</feature>
<dbReference type="Pfam" id="PF11331">
    <property type="entry name" value="Zn_ribbon_12"/>
    <property type="match status" value="1"/>
</dbReference>
<feature type="domain" description="Enhanced disease resistance 4-like N-terminal" evidence="3">
    <location>
        <begin position="8"/>
        <end position="41"/>
    </location>
</feature>
<dbReference type="GO" id="GO:1900150">
    <property type="term" value="P:regulation of defense response to fungus"/>
    <property type="evidence" value="ECO:0007669"/>
    <property type="project" value="InterPro"/>
</dbReference>
<dbReference type="InterPro" id="IPR055126">
    <property type="entry name" value="EDR4-like_N"/>
</dbReference>
<feature type="compositionally biased region" description="Basic and acidic residues" evidence="1">
    <location>
        <begin position="49"/>
        <end position="59"/>
    </location>
</feature>
<dbReference type="RefSeq" id="XP_030540547.1">
    <property type="nucleotide sequence ID" value="XM_030684687.1"/>
</dbReference>
<dbReference type="RefSeq" id="XP_048139693.1">
    <property type="nucleotide sequence ID" value="XM_048283736.1"/>
</dbReference>
<evidence type="ECO:0000313" key="4">
    <source>
        <dbReference type="Proteomes" id="UP000827889"/>
    </source>
</evidence>
<feature type="region of interest" description="Disordered" evidence="1">
    <location>
        <begin position="787"/>
        <end position="808"/>
    </location>
</feature>
<keyword evidence="4" id="KW-1185">Reference proteome</keyword>
<proteinExistence type="predicted"/>
<dbReference type="InterPro" id="IPR040244">
    <property type="entry name" value="EDR4-like"/>
</dbReference>
<dbReference type="PANTHER" id="PTHR31105:SF38">
    <property type="entry name" value="PROTEIN ENHANCED DISEASE RESISTANCE 4"/>
    <property type="match status" value="1"/>
</dbReference>
<dbReference type="OrthoDB" id="1930285at2759"/>
<organism evidence="4 7">
    <name type="scientific">Rhodamnia argentea</name>
    <dbReference type="NCBI Taxonomy" id="178133"/>
    <lineage>
        <taxon>Eukaryota</taxon>
        <taxon>Viridiplantae</taxon>
        <taxon>Streptophyta</taxon>
        <taxon>Embryophyta</taxon>
        <taxon>Tracheophyta</taxon>
        <taxon>Spermatophyta</taxon>
        <taxon>Magnoliopsida</taxon>
        <taxon>eudicotyledons</taxon>
        <taxon>Gunneridae</taxon>
        <taxon>Pentapetalae</taxon>
        <taxon>rosids</taxon>
        <taxon>malvids</taxon>
        <taxon>Myrtales</taxon>
        <taxon>Myrtaceae</taxon>
        <taxon>Myrtoideae</taxon>
        <taxon>Myrteae</taxon>
        <taxon>Australasian group</taxon>
        <taxon>Rhodamnia</taxon>
    </lineage>
</organism>
<dbReference type="PANTHER" id="PTHR31105">
    <property type="entry name" value="EXTRA-LARGE G-PROTEIN-LIKE"/>
    <property type="match status" value="1"/>
</dbReference>
<feature type="domain" description="Probable zinc-ribbon" evidence="2">
    <location>
        <begin position="603"/>
        <end position="646"/>
    </location>
</feature>
<name>A0A8B8Q0E6_9MYRT</name>